<organism evidence="2 3">
    <name type="scientific">Liparis tanakae</name>
    <name type="common">Tanaka's snailfish</name>
    <dbReference type="NCBI Taxonomy" id="230148"/>
    <lineage>
        <taxon>Eukaryota</taxon>
        <taxon>Metazoa</taxon>
        <taxon>Chordata</taxon>
        <taxon>Craniata</taxon>
        <taxon>Vertebrata</taxon>
        <taxon>Euteleostomi</taxon>
        <taxon>Actinopterygii</taxon>
        <taxon>Neopterygii</taxon>
        <taxon>Teleostei</taxon>
        <taxon>Neoteleostei</taxon>
        <taxon>Acanthomorphata</taxon>
        <taxon>Eupercaria</taxon>
        <taxon>Perciformes</taxon>
        <taxon>Cottioidei</taxon>
        <taxon>Cottales</taxon>
        <taxon>Liparidae</taxon>
        <taxon>Liparis</taxon>
    </lineage>
</organism>
<reference evidence="2 3" key="1">
    <citation type="submission" date="2019-03" db="EMBL/GenBank/DDBJ databases">
        <title>First draft genome of Liparis tanakae, snailfish: a comprehensive survey of snailfish specific genes.</title>
        <authorList>
            <person name="Kim W."/>
            <person name="Song I."/>
            <person name="Jeong J.-H."/>
            <person name="Kim D."/>
            <person name="Kim S."/>
            <person name="Ryu S."/>
            <person name="Song J.Y."/>
            <person name="Lee S.K."/>
        </authorList>
    </citation>
    <scope>NUCLEOTIDE SEQUENCE [LARGE SCALE GENOMIC DNA]</scope>
    <source>
        <tissue evidence="2">Muscle</tissue>
    </source>
</reference>
<comment type="caution">
    <text evidence="2">The sequence shown here is derived from an EMBL/GenBank/DDBJ whole genome shotgun (WGS) entry which is preliminary data.</text>
</comment>
<keyword evidence="3" id="KW-1185">Reference proteome</keyword>
<protein>
    <submittedName>
        <fullName evidence="2">Uncharacterized protein</fullName>
    </submittedName>
</protein>
<accession>A0A4Z2IJH4</accession>
<evidence type="ECO:0000256" key="1">
    <source>
        <dbReference type="SAM" id="MobiDB-lite"/>
    </source>
</evidence>
<gene>
    <name evidence="2" type="ORF">EYF80_011780</name>
</gene>
<evidence type="ECO:0000313" key="3">
    <source>
        <dbReference type="Proteomes" id="UP000314294"/>
    </source>
</evidence>
<name>A0A4Z2IJH4_9TELE</name>
<sequence length="177" mass="19331">MIKIASGEKEFQYTTCLLATAAEIKLEKKSTAFQAGSAPSVPIPTAAGAAERLRRCAGDPDGEARNRLSSAERAGPLSRGRGRGTSGQSVDKGVVLGKLCNALVKSLRDQRGAQIDIHFASTFSFYILSRSERARCLRRELTLRDELERRRHRPTAVSMENNWTTEPKALTLLSSAI</sequence>
<dbReference type="Proteomes" id="UP000314294">
    <property type="component" value="Unassembled WGS sequence"/>
</dbReference>
<dbReference type="AlphaFoldDB" id="A0A4Z2IJH4"/>
<dbReference type="EMBL" id="SRLO01000077">
    <property type="protein sequence ID" value="TNN78026.1"/>
    <property type="molecule type" value="Genomic_DNA"/>
</dbReference>
<proteinExistence type="predicted"/>
<evidence type="ECO:0000313" key="2">
    <source>
        <dbReference type="EMBL" id="TNN78026.1"/>
    </source>
</evidence>
<feature type="region of interest" description="Disordered" evidence="1">
    <location>
        <begin position="58"/>
        <end position="89"/>
    </location>
</feature>